<organism evidence="3">
    <name type="scientific">Arion vulgaris</name>
    <dbReference type="NCBI Taxonomy" id="1028688"/>
    <lineage>
        <taxon>Eukaryota</taxon>
        <taxon>Metazoa</taxon>
        <taxon>Spiralia</taxon>
        <taxon>Lophotrochozoa</taxon>
        <taxon>Mollusca</taxon>
        <taxon>Gastropoda</taxon>
        <taxon>Heterobranchia</taxon>
        <taxon>Euthyneura</taxon>
        <taxon>Panpulmonata</taxon>
        <taxon>Eupulmonata</taxon>
        <taxon>Stylommatophora</taxon>
        <taxon>Helicina</taxon>
        <taxon>Arionoidea</taxon>
        <taxon>Arionidae</taxon>
        <taxon>Arion</taxon>
    </lineage>
</organism>
<protein>
    <submittedName>
        <fullName evidence="3">Uncharacterized protein</fullName>
    </submittedName>
</protein>
<gene>
    <name evidence="3" type="primary">ORF125330</name>
    <name evidence="2" type="synonym">ORF125329</name>
</gene>
<dbReference type="EMBL" id="HACG01034430">
    <property type="protein sequence ID" value="CEK81295.1"/>
    <property type="molecule type" value="Transcribed_RNA"/>
</dbReference>
<dbReference type="EMBL" id="HACG01034431">
    <property type="protein sequence ID" value="CEK81296.1"/>
    <property type="molecule type" value="Transcribed_RNA"/>
</dbReference>
<proteinExistence type="predicted"/>
<evidence type="ECO:0000313" key="3">
    <source>
        <dbReference type="EMBL" id="CEK81296.1"/>
    </source>
</evidence>
<evidence type="ECO:0000256" key="1">
    <source>
        <dbReference type="SAM" id="MobiDB-lite"/>
    </source>
</evidence>
<sequence>MKGIQRPAHMDDLVASNISAFEKDLQQTQHLEAGNRRQLFKTRPCSLVEKASFDSDDGRVLNTSFQAKPSWHRKNGIQSSLIRGEQLLIQRTTGSTSSQGSGDLIAMGTLWNPGNNVSCNTTSKDSISGQTIGISDNHSFINKSLALGPQNTNGSSSNSNNNTINSHRKPANLRMNHNSSVSGISNTMFGLQLGINGNNSIRESKCIADPKYQDPLYGATASFQQRLMELASLEADTIRWERNKKVKKKSKPDKD</sequence>
<evidence type="ECO:0000313" key="2">
    <source>
        <dbReference type="EMBL" id="CEK81295.1"/>
    </source>
</evidence>
<dbReference type="AlphaFoldDB" id="A0A0B7AMS4"/>
<feature type="region of interest" description="Disordered" evidence="1">
    <location>
        <begin position="146"/>
        <end position="170"/>
    </location>
</feature>
<reference evidence="3" key="1">
    <citation type="submission" date="2014-12" db="EMBL/GenBank/DDBJ databases">
        <title>Insight into the proteome of Arion vulgaris.</title>
        <authorList>
            <person name="Aradska J."/>
            <person name="Bulat T."/>
            <person name="Smidak R."/>
            <person name="Sarate P."/>
            <person name="Gangsoo J."/>
            <person name="Sialana F."/>
            <person name="Bilban M."/>
            <person name="Lubec G."/>
        </authorList>
    </citation>
    <scope>NUCLEOTIDE SEQUENCE</scope>
    <source>
        <tissue evidence="3">Skin</tissue>
    </source>
</reference>
<name>A0A0B7AMS4_9EUPU</name>
<feature type="compositionally biased region" description="Low complexity" evidence="1">
    <location>
        <begin position="151"/>
        <end position="165"/>
    </location>
</feature>
<accession>A0A0B7AMS4</accession>